<dbReference type="Proteomes" id="UP000007304">
    <property type="component" value="Unassembled WGS sequence"/>
</dbReference>
<comment type="catalytic activity">
    <reaction evidence="4">
        <text>a secondary aliphatic amine + O2 + H2O = a primary amine + an aldehyde + H2O2</text>
        <dbReference type="Rhea" id="RHEA:26414"/>
        <dbReference type="ChEBI" id="CHEBI:15377"/>
        <dbReference type="ChEBI" id="CHEBI:15379"/>
        <dbReference type="ChEBI" id="CHEBI:16240"/>
        <dbReference type="ChEBI" id="CHEBI:17478"/>
        <dbReference type="ChEBI" id="CHEBI:58855"/>
        <dbReference type="ChEBI" id="CHEBI:65296"/>
        <dbReference type="EC" id="1.4.3.4"/>
    </reaction>
</comment>
<dbReference type="SUPFAM" id="SSF55298">
    <property type="entry name" value="YjgF-like"/>
    <property type="match status" value="1"/>
</dbReference>
<dbReference type="Pfam" id="PF01042">
    <property type="entry name" value="Ribonuc_L-PSP"/>
    <property type="match status" value="1"/>
</dbReference>
<protein>
    <recommendedName>
        <fullName evidence="6">Amine oxidase</fullName>
        <ecNumber evidence="6">1.4.3.-</ecNumber>
    </recommendedName>
</protein>
<feature type="binding site" evidence="5">
    <location>
        <position position="456"/>
    </location>
    <ligand>
        <name>FAD</name>
        <dbReference type="ChEBI" id="CHEBI:57692"/>
    </ligand>
</feature>
<dbReference type="eggNOG" id="KOG0029">
    <property type="taxonomic scope" value="Eukaryota"/>
</dbReference>
<evidence type="ECO:0000256" key="6">
    <source>
        <dbReference type="RuleBase" id="RU362067"/>
    </source>
</evidence>
<evidence type="ECO:0000256" key="4">
    <source>
        <dbReference type="ARBA" id="ARBA00048448"/>
    </source>
</evidence>
<dbReference type="InterPro" id="IPR002937">
    <property type="entry name" value="Amino_oxidase"/>
</dbReference>
<sequence>MGSGSCAVLWQAVHAEHLGEPFVAGLPTSLVYVPHSRTRFYVISVLSGAICNPGITAKCLHYRLPSTKNMASNGKQFSLQTLDPTGLASSKPLFSHVTTASGDMKVVFIAGQVGMDENGNVAKAYEDQVRQTVKNIGTCLAAAGAKVTDIVKVNYYIVNYDPNNRPHVPIVLDFYAGHRPSTMLVPVPCLAKPELLFEMDVTAVIPRDRGIEPIPQPIPVTETRVDVVVVGGGLSGLQAGLDCQNAGLSTIVLEARNRVGGKTWSVPGAQGKGMIELGGAWINDTNQSHMYELAKKLKLDLIQQLTAGDCVMHDLDGSISKFEYGGVPAHEQSEANNMIEIRALLEKWCHEVDLLNPQNREWDSLTLEDFIKKIGGGPTTQATARLWTRGLLGVEPREMSALYFLDYVKSGGGLMLTRSDMKHGGQFLRIRQGAQSFSKGLAAMMKAGSVQLDSPVRKIEQDKAHDEVCVTTESGYRIRSKRVVISVPTPLYKEITFSPPLPAAKHKLASSTALGWVAKSIVCYDKPWWRAAGYSGLVQSFNGPITIVRDTSSDMDGHYSLTCFSQGDTGRAWGKLSDQERREQVIAHIGRAFANHSAAAAHIGMFEQRWALEQWSQGCPSPVMGPGLLGELGHALRAPFQNLHFVGTETAYEWKGYMEGAVRSGKRGAKEVITALLGEGQKSINKAKM</sequence>
<dbReference type="STRING" id="858893.H6BYI7"/>
<proteinExistence type="inferred from homology"/>
<dbReference type="Pfam" id="PF01593">
    <property type="entry name" value="Amino_oxidase"/>
    <property type="match status" value="1"/>
</dbReference>
<dbReference type="VEuPathDB" id="FungiDB:HMPREF1120_05597"/>
<dbReference type="SUPFAM" id="SSF54373">
    <property type="entry name" value="FAD-linked reductases, C-terminal domain"/>
    <property type="match status" value="1"/>
</dbReference>
<feature type="binding site" evidence="5">
    <location>
        <position position="235"/>
    </location>
    <ligand>
        <name>FAD</name>
        <dbReference type="ChEBI" id="CHEBI:57692"/>
    </ligand>
</feature>
<feature type="binding site" evidence="5">
    <location>
        <position position="649"/>
    </location>
    <ligand>
        <name>FAD</name>
        <dbReference type="ChEBI" id="CHEBI:57692"/>
    </ligand>
</feature>
<dbReference type="AlphaFoldDB" id="H6BYI7"/>
<comment type="similarity">
    <text evidence="2 6">Belongs to the flavin monoamine oxidase family.</text>
</comment>
<keyword evidence="6" id="KW-0274">FAD</keyword>
<dbReference type="GO" id="GO:0097621">
    <property type="term" value="F:monoamine oxidase activity"/>
    <property type="evidence" value="ECO:0007669"/>
    <property type="project" value="UniProtKB-EC"/>
</dbReference>
<dbReference type="InterPro" id="IPR001613">
    <property type="entry name" value="Flavin_amine_oxidase"/>
</dbReference>
<dbReference type="RefSeq" id="XP_009158028.1">
    <property type="nucleotide sequence ID" value="XM_009159780.1"/>
</dbReference>
<dbReference type="PANTHER" id="PTHR43563">
    <property type="entry name" value="AMINE OXIDASE"/>
    <property type="match status" value="1"/>
</dbReference>
<comment type="cofactor">
    <cofactor evidence="1 6">
        <name>FAD</name>
        <dbReference type="ChEBI" id="CHEBI:57692"/>
    </cofactor>
</comment>
<evidence type="ECO:0000313" key="9">
    <source>
        <dbReference type="Proteomes" id="UP000007304"/>
    </source>
</evidence>
<dbReference type="OrthoDB" id="5046242at2759"/>
<dbReference type="Gene3D" id="3.90.660.10">
    <property type="match status" value="1"/>
</dbReference>
<accession>H6BYI7</accession>
<dbReference type="GeneID" id="20310236"/>
<dbReference type="EC" id="1.4.3.-" evidence="6"/>
<evidence type="ECO:0000256" key="2">
    <source>
        <dbReference type="ARBA" id="ARBA00005995"/>
    </source>
</evidence>
<reference evidence="8" key="1">
    <citation type="submission" date="2011-07" db="EMBL/GenBank/DDBJ databases">
        <title>The Genome Sequence of Exophiala (Wangiella) dermatitidis NIH/UT8656.</title>
        <authorList>
            <consortium name="The Broad Institute Genome Sequencing Platform"/>
            <person name="Cuomo C."/>
            <person name="Wang Z."/>
            <person name="Hunicke-Smith S."/>
            <person name="Szanislo P.J."/>
            <person name="Earl A."/>
            <person name="Young S.K."/>
            <person name="Zeng Q."/>
            <person name="Gargeya S."/>
            <person name="Fitzgerald M."/>
            <person name="Haas B."/>
            <person name="Abouelleil A."/>
            <person name="Alvarado L."/>
            <person name="Arachchi H.M."/>
            <person name="Berlin A."/>
            <person name="Brown A."/>
            <person name="Chapman S.B."/>
            <person name="Chen Z."/>
            <person name="Dunbar C."/>
            <person name="Freedman E."/>
            <person name="Gearin G."/>
            <person name="Gellesch M."/>
            <person name="Goldberg J."/>
            <person name="Griggs A."/>
            <person name="Gujja S."/>
            <person name="Heiman D."/>
            <person name="Howarth C."/>
            <person name="Larson L."/>
            <person name="Lui A."/>
            <person name="MacDonald P.J.P."/>
            <person name="Montmayeur A."/>
            <person name="Murphy C."/>
            <person name="Neiman D."/>
            <person name="Pearson M."/>
            <person name="Priest M."/>
            <person name="Roberts A."/>
            <person name="Saif S."/>
            <person name="Shea T."/>
            <person name="Shenoy N."/>
            <person name="Sisk P."/>
            <person name="Stolte C."/>
            <person name="Sykes S."/>
            <person name="Wortman J."/>
            <person name="Nusbaum C."/>
            <person name="Birren B."/>
        </authorList>
    </citation>
    <scope>NUCLEOTIDE SEQUENCE</scope>
    <source>
        <strain evidence="8">NIH/UT8656</strain>
    </source>
</reference>
<evidence type="ECO:0000313" key="8">
    <source>
        <dbReference type="EMBL" id="EHY57567.1"/>
    </source>
</evidence>
<dbReference type="InParanoid" id="H6BYI7"/>
<dbReference type="OMA" id="GHEWSTE"/>
<organism evidence="8 9">
    <name type="scientific">Exophiala dermatitidis (strain ATCC 34100 / CBS 525.76 / NIH/UT8656)</name>
    <name type="common">Black yeast</name>
    <name type="synonym">Wangiella dermatitidis</name>
    <dbReference type="NCBI Taxonomy" id="858893"/>
    <lineage>
        <taxon>Eukaryota</taxon>
        <taxon>Fungi</taxon>
        <taxon>Dikarya</taxon>
        <taxon>Ascomycota</taxon>
        <taxon>Pezizomycotina</taxon>
        <taxon>Eurotiomycetes</taxon>
        <taxon>Chaetothyriomycetidae</taxon>
        <taxon>Chaetothyriales</taxon>
        <taxon>Herpotrichiellaceae</taxon>
        <taxon>Exophiala</taxon>
    </lineage>
</organism>
<dbReference type="InterPro" id="IPR035959">
    <property type="entry name" value="RutC-like_sf"/>
</dbReference>
<dbReference type="Gene3D" id="3.30.1330.40">
    <property type="entry name" value="RutC-like"/>
    <property type="match status" value="1"/>
</dbReference>
<keyword evidence="6" id="KW-0285">Flavoprotein</keyword>
<dbReference type="PANTHER" id="PTHR43563:SF14">
    <property type="entry name" value="AMINE OXIDASE"/>
    <property type="match status" value="1"/>
</dbReference>
<dbReference type="InterPro" id="IPR036188">
    <property type="entry name" value="FAD/NAD-bd_sf"/>
</dbReference>
<dbReference type="Gene3D" id="1.10.405.10">
    <property type="entry name" value="Guanine Nucleotide Dissociation Inhibitor, domain 1"/>
    <property type="match status" value="1"/>
</dbReference>
<dbReference type="Gene3D" id="3.50.50.60">
    <property type="entry name" value="FAD/NAD(P)-binding domain"/>
    <property type="match status" value="1"/>
</dbReference>
<keyword evidence="3 6" id="KW-0560">Oxidoreductase</keyword>
<evidence type="ECO:0000259" key="7">
    <source>
        <dbReference type="Pfam" id="PF01593"/>
    </source>
</evidence>
<dbReference type="EMBL" id="JH226133">
    <property type="protein sequence ID" value="EHY57567.1"/>
    <property type="molecule type" value="Genomic_DNA"/>
</dbReference>
<dbReference type="HOGENOM" id="CLU_004498_0_3_1"/>
<feature type="binding site" evidence="5">
    <location>
        <begin position="254"/>
        <end position="255"/>
    </location>
    <ligand>
        <name>FAD</name>
        <dbReference type="ChEBI" id="CHEBI:57692"/>
    </ligand>
</feature>
<evidence type="ECO:0000256" key="1">
    <source>
        <dbReference type="ARBA" id="ARBA00001974"/>
    </source>
</evidence>
<feature type="binding site" evidence="5">
    <location>
        <position position="564"/>
    </location>
    <ligand>
        <name>substrate</name>
    </ligand>
</feature>
<gene>
    <name evidence="8" type="ORF">HMPREF1120_05597</name>
</gene>
<evidence type="ECO:0000256" key="3">
    <source>
        <dbReference type="ARBA" id="ARBA00023002"/>
    </source>
</evidence>
<dbReference type="CDD" id="cd00448">
    <property type="entry name" value="YjgF_YER057c_UK114_family"/>
    <property type="match status" value="1"/>
</dbReference>
<dbReference type="PRINTS" id="PR00757">
    <property type="entry name" value="AMINEOXDASEF"/>
</dbReference>
<keyword evidence="9" id="KW-1185">Reference proteome</keyword>
<feature type="domain" description="Amine oxidase" evidence="7">
    <location>
        <begin position="234"/>
        <end position="673"/>
    </location>
</feature>
<dbReference type="SUPFAM" id="SSF51905">
    <property type="entry name" value="FAD/NAD(P)-binding domain"/>
    <property type="match status" value="1"/>
</dbReference>
<dbReference type="InterPro" id="IPR006175">
    <property type="entry name" value="YjgF/YER057c/UK114"/>
</dbReference>
<name>H6BYI7_EXODN</name>
<evidence type="ECO:0000256" key="5">
    <source>
        <dbReference type="PIRSR" id="PIRSR601613-1"/>
    </source>
</evidence>
<dbReference type="InterPro" id="IPR050703">
    <property type="entry name" value="Flavin_MAO"/>
</dbReference>